<reference evidence="1" key="1">
    <citation type="submission" date="2014-09" db="EMBL/GenBank/DDBJ databases">
        <authorList>
            <person name="Magalhaes I.L.F."/>
            <person name="Oliveira U."/>
            <person name="Santos F.R."/>
            <person name="Vidigal T.H.D.A."/>
            <person name="Brescovit A.D."/>
            <person name="Santos A.J."/>
        </authorList>
    </citation>
    <scope>NUCLEOTIDE SEQUENCE</scope>
    <source>
        <tissue evidence="1">Shoot tissue taken approximately 20 cm above the soil surface</tissue>
    </source>
</reference>
<sequence length="29" mass="3398">MLWKWKFGIIRVAFRKPAIATALHIDVLC</sequence>
<reference evidence="1" key="2">
    <citation type="journal article" date="2015" name="Data Brief">
        <title>Shoot transcriptome of the giant reed, Arundo donax.</title>
        <authorList>
            <person name="Barrero R.A."/>
            <person name="Guerrero F.D."/>
            <person name="Moolhuijzen P."/>
            <person name="Goolsby J.A."/>
            <person name="Tidwell J."/>
            <person name="Bellgard S.E."/>
            <person name="Bellgard M.I."/>
        </authorList>
    </citation>
    <scope>NUCLEOTIDE SEQUENCE</scope>
    <source>
        <tissue evidence="1">Shoot tissue taken approximately 20 cm above the soil surface</tissue>
    </source>
</reference>
<evidence type="ECO:0000313" key="1">
    <source>
        <dbReference type="EMBL" id="JAD67966.1"/>
    </source>
</evidence>
<protein>
    <submittedName>
        <fullName evidence="1">Uncharacterized protein</fullName>
    </submittedName>
</protein>
<dbReference type="AlphaFoldDB" id="A0A0A9BXD9"/>
<proteinExistence type="predicted"/>
<name>A0A0A9BXD9_ARUDO</name>
<organism evidence="1">
    <name type="scientific">Arundo donax</name>
    <name type="common">Giant reed</name>
    <name type="synonym">Donax arundinaceus</name>
    <dbReference type="NCBI Taxonomy" id="35708"/>
    <lineage>
        <taxon>Eukaryota</taxon>
        <taxon>Viridiplantae</taxon>
        <taxon>Streptophyta</taxon>
        <taxon>Embryophyta</taxon>
        <taxon>Tracheophyta</taxon>
        <taxon>Spermatophyta</taxon>
        <taxon>Magnoliopsida</taxon>
        <taxon>Liliopsida</taxon>
        <taxon>Poales</taxon>
        <taxon>Poaceae</taxon>
        <taxon>PACMAD clade</taxon>
        <taxon>Arundinoideae</taxon>
        <taxon>Arundineae</taxon>
        <taxon>Arundo</taxon>
    </lineage>
</organism>
<dbReference type="EMBL" id="GBRH01229929">
    <property type="protein sequence ID" value="JAD67966.1"/>
    <property type="molecule type" value="Transcribed_RNA"/>
</dbReference>
<accession>A0A0A9BXD9</accession>